<name>A0ABR0E2D6_ZASCE</name>
<gene>
    <name evidence="2" type="ORF">PRZ48_012854</name>
</gene>
<dbReference type="InterPro" id="IPR029058">
    <property type="entry name" value="AB_hydrolase_fold"/>
</dbReference>
<evidence type="ECO:0000313" key="2">
    <source>
        <dbReference type="EMBL" id="KAK4495586.1"/>
    </source>
</evidence>
<keyword evidence="3" id="KW-1185">Reference proteome</keyword>
<organism evidence="2 3">
    <name type="scientific">Zasmidium cellare</name>
    <name type="common">Wine cellar mold</name>
    <name type="synonym">Racodium cellare</name>
    <dbReference type="NCBI Taxonomy" id="395010"/>
    <lineage>
        <taxon>Eukaryota</taxon>
        <taxon>Fungi</taxon>
        <taxon>Dikarya</taxon>
        <taxon>Ascomycota</taxon>
        <taxon>Pezizomycotina</taxon>
        <taxon>Dothideomycetes</taxon>
        <taxon>Dothideomycetidae</taxon>
        <taxon>Mycosphaerellales</taxon>
        <taxon>Mycosphaerellaceae</taxon>
        <taxon>Zasmidium</taxon>
    </lineage>
</organism>
<dbReference type="InterPro" id="IPR002018">
    <property type="entry name" value="CarbesteraseB"/>
</dbReference>
<dbReference type="PROSITE" id="PS00941">
    <property type="entry name" value="CARBOXYLESTERASE_B_2"/>
    <property type="match status" value="1"/>
</dbReference>
<protein>
    <recommendedName>
        <fullName evidence="1">Carboxylesterase type B domain-containing protein</fullName>
    </recommendedName>
</protein>
<dbReference type="PANTHER" id="PTHR43142:SF8">
    <property type="entry name" value="CARBOXYLIC ESTER HYDROLASE"/>
    <property type="match status" value="1"/>
</dbReference>
<sequence>MVDTNAAGRTYVLQTARGSLTGTEVVDTRTNKPIYRRYTRIRYALPPVGDRRWRKPEPLPADWLFSDGNNRPRNYRKFGAICPQLDTADSLLSGEHCAATEDDMSEDCLFLNIWVPAGGEGPAGGWPVQFMYYEFPGGEYICGHGMQRDFLDPIDIYRENRDNLRIVVSANFRVGVFGFLASEELLQDVKSRHDRYAACGNFGFWDLRMALEWTYANIHLFGGNVNNITAGGSGQLTAYQLHFDAFQPPNRRIIRRAFLFSGAVAIQPDIAQSEKPRKLFVDLCRRFHIDGDLPPEDKVRLLSGVSAEKLLEFSKTLEVGFRPVTDGQGGFVPIWFMRTIRNGELGRRLKELGVQVLIGDSSNEAALHQYLNRKSISNQQDLRAKLALQYPQDIIDALIPRYDTQSKDWSLVYSQIKADIECHSAVRGFAHSLFKGGITAQDVLRYHITWHSKTLSLHPELSTTQAQDIALWWYSGWRTGFSAKDKDDVLNFTRPFARFIRGDISALFGWGTETESEVRLLAQDGSVVVTQDPVWKEKMGVWNVVRDVQLRRSSGGVVRR</sequence>
<dbReference type="EMBL" id="JAXOVC010000011">
    <property type="protein sequence ID" value="KAK4495586.1"/>
    <property type="molecule type" value="Genomic_DNA"/>
</dbReference>
<accession>A0ABR0E2D6</accession>
<dbReference type="Gene3D" id="3.40.50.1820">
    <property type="entry name" value="alpha/beta hydrolase"/>
    <property type="match status" value="1"/>
</dbReference>
<evidence type="ECO:0000259" key="1">
    <source>
        <dbReference type="Pfam" id="PF00135"/>
    </source>
</evidence>
<dbReference type="Pfam" id="PF00135">
    <property type="entry name" value="COesterase"/>
    <property type="match status" value="1"/>
</dbReference>
<dbReference type="PANTHER" id="PTHR43142">
    <property type="entry name" value="CARBOXYLIC ESTER HYDROLASE"/>
    <property type="match status" value="1"/>
</dbReference>
<dbReference type="InterPro" id="IPR019819">
    <property type="entry name" value="Carboxylesterase_B_CS"/>
</dbReference>
<comment type="caution">
    <text evidence="2">The sequence shown here is derived from an EMBL/GenBank/DDBJ whole genome shotgun (WGS) entry which is preliminary data.</text>
</comment>
<dbReference type="Proteomes" id="UP001305779">
    <property type="component" value="Unassembled WGS sequence"/>
</dbReference>
<reference evidence="2 3" key="1">
    <citation type="journal article" date="2023" name="G3 (Bethesda)">
        <title>A chromosome-level genome assembly of Zasmidium syzygii isolated from banana leaves.</title>
        <authorList>
            <person name="van Westerhoven A.C."/>
            <person name="Mehrabi R."/>
            <person name="Talebi R."/>
            <person name="Steentjes M.B.F."/>
            <person name="Corcolon B."/>
            <person name="Chong P.A."/>
            <person name="Kema G.H.J."/>
            <person name="Seidl M.F."/>
        </authorList>
    </citation>
    <scope>NUCLEOTIDE SEQUENCE [LARGE SCALE GENOMIC DNA]</scope>
    <source>
        <strain evidence="2 3">P124</strain>
    </source>
</reference>
<feature type="domain" description="Carboxylesterase type B" evidence="1">
    <location>
        <begin position="12"/>
        <end position="500"/>
    </location>
</feature>
<evidence type="ECO:0000313" key="3">
    <source>
        <dbReference type="Proteomes" id="UP001305779"/>
    </source>
</evidence>
<proteinExistence type="predicted"/>
<dbReference type="SUPFAM" id="SSF53474">
    <property type="entry name" value="alpha/beta-Hydrolases"/>
    <property type="match status" value="1"/>
</dbReference>